<comment type="caution">
    <text evidence="3">The sequence shown here is derived from an EMBL/GenBank/DDBJ whole genome shotgun (WGS) entry which is preliminary data.</text>
</comment>
<evidence type="ECO:0000256" key="2">
    <source>
        <dbReference type="SAM" id="Phobius"/>
    </source>
</evidence>
<accession>A0A556ANK0</accession>
<feature type="transmembrane region" description="Helical" evidence="2">
    <location>
        <begin position="25"/>
        <end position="43"/>
    </location>
</feature>
<organism evidence="3 4">
    <name type="scientific">Verticiella sediminum</name>
    <dbReference type="NCBI Taxonomy" id="1247510"/>
    <lineage>
        <taxon>Bacteria</taxon>
        <taxon>Pseudomonadati</taxon>
        <taxon>Pseudomonadota</taxon>
        <taxon>Betaproteobacteria</taxon>
        <taxon>Burkholderiales</taxon>
        <taxon>Alcaligenaceae</taxon>
        <taxon>Verticiella</taxon>
    </lineage>
</organism>
<keyword evidence="4" id="KW-1185">Reference proteome</keyword>
<dbReference type="OrthoDB" id="9152541at2"/>
<keyword evidence="2" id="KW-0812">Transmembrane</keyword>
<feature type="coiled-coil region" evidence="1">
    <location>
        <begin position="57"/>
        <end position="105"/>
    </location>
</feature>
<keyword evidence="1" id="KW-0175">Coiled coil</keyword>
<name>A0A556ANK0_9BURK</name>
<proteinExistence type="predicted"/>
<sequence>MFGRKPAPFKPYAFGAKPKRKFPRWPILLVIGIVLGGAAVLLVQEEYLPPRLSPQESARLTETNSQLNLALQQTRNELEQAREALARQQAESVALAEELETARAELQPLQDDLALLKDVLPPDPRGGALQIRAGRFLNEGSGLDYHIVLTRQQVGKPFKGAVQFVVEGRYPSGRPGNVTLGPIPLEMGDYRNVHGSAPLPDGMQARQITVRVLDGGERMQAMRVINSRN</sequence>
<evidence type="ECO:0000256" key="1">
    <source>
        <dbReference type="SAM" id="Coils"/>
    </source>
</evidence>
<dbReference type="EMBL" id="VLTJ01000024">
    <property type="protein sequence ID" value="TSH94463.1"/>
    <property type="molecule type" value="Genomic_DNA"/>
</dbReference>
<keyword evidence="2" id="KW-1133">Transmembrane helix</keyword>
<reference evidence="3 4" key="1">
    <citation type="submission" date="2019-07" db="EMBL/GenBank/DDBJ databases">
        <title>Qingshengfaniella alkalisoli gen. nov., sp. nov., isolated from saline soil.</title>
        <authorList>
            <person name="Xu L."/>
            <person name="Huang X.-X."/>
            <person name="Sun J.-Q."/>
        </authorList>
    </citation>
    <scope>NUCLEOTIDE SEQUENCE [LARGE SCALE GENOMIC DNA]</scope>
    <source>
        <strain evidence="3 4">DSM 27279</strain>
    </source>
</reference>
<keyword evidence="2" id="KW-0472">Membrane</keyword>
<dbReference type="RefSeq" id="WP_143948524.1">
    <property type="nucleotide sequence ID" value="NZ_BAABMB010000001.1"/>
</dbReference>
<evidence type="ECO:0000313" key="4">
    <source>
        <dbReference type="Proteomes" id="UP000318405"/>
    </source>
</evidence>
<protein>
    <recommendedName>
        <fullName evidence="5">Inner membrane protein</fullName>
    </recommendedName>
</protein>
<evidence type="ECO:0008006" key="5">
    <source>
        <dbReference type="Google" id="ProtNLM"/>
    </source>
</evidence>
<dbReference type="AlphaFoldDB" id="A0A556ANK0"/>
<evidence type="ECO:0000313" key="3">
    <source>
        <dbReference type="EMBL" id="TSH94463.1"/>
    </source>
</evidence>
<dbReference type="Proteomes" id="UP000318405">
    <property type="component" value="Unassembled WGS sequence"/>
</dbReference>
<gene>
    <name evidence="3" type="ORF">FOZ76_12105</name>
</gene>